<sequence>MTHHHGRKKYWKWKGKANTPRAENKGSVAQGDKDIPAKHNHGFHHHIHKELKGYKFESSSLESDKVGLHVRQAPNGEGSGTPTVVVATVIHVVLENGSTVAVFTVPTLPATVSNSQLGLVTIPAESESPIVIPSLPAAAPTAIPESPASPEPPPTIAPPAVASPSPTNAGLTDMSSSPPQVLVPSQQPINPVAPANSTTIRTATSSSPTKLLSSSLTISTSSSTPTTSTSSSSTSATSSISISSSSSSSSNPTSTSSSTALDEWNRGDGGNGSPVDAGTGPFPTFTGGADSGSNDSEVSTPKIVGGVIGGVSGVVLLVLLALLLFRWRKRKDDQARALPPEMSGIAAAAAAPVSKSVKSRRSSDAPLTGGAYGTAGLLNRWRTSVHSSQSGDTSPSDRGFQRLGGRKITSVLESGGDGYDDAFGTSLDSGGMSKEIGGGPFPPPATASTFDSHQYMSQSGPRTGISQPFPAPPLGRPASQESDSSAQVVLRPSPARTPMTSTADVTSPATPRSAAPSRQAQHPPMPALRISISDGIGRTHGSADGSRTSRFTEGV</sequence>
<feature type="compositionally biased region" description="Pro residues" evidence="5">
    <location>
        <begin position="147"/>
        <end position="157"/>
    </location>
</feature>
<proteinExistence type="predicted"/>
<dbReference type="InterPro" id="IPR051694">
    <property type="entry name" value="Immunoregulatory_rcpt-like"/>
</dbReference>
<feature type="transmembrane region" description="Helical" evidence="6">
    <location>
        <begin position="303"/>
        <end position="325"/>
    </location>
</feature>
<dbReference type="EMBL" id="PDNA01000089">
    <property type="protein sequence ID" value="PGH14827.1"/>
    <property type="molecule type" value="Genomic_DNA"/>
</dbReference>
<evidence type="ECO:0000256" key="1">
    <source>
        <dbReference type="ARBA" id="ARBA00004167"/>
    </source>
</evidence>
<comment type="caution">
    <text evidence="7">The sequence shown here is derived from an EMBL/GenBank/DDBJ whole genome shotgun (WGS) entry which is preliminary data.</text>
</comment>
<dbReference type="STRING" id="1447883.A0A2B7Y290"/>
<dbReference type="Proteomes" id="UP000224634">
    <property type="component" value="Unassembled WGS sequence"/>
</dbReference>
<feature type="compositionally biased region" description="Polar residues" evidence="5">
    <location>
        <begin position="545"/>
        <end position="555"/>
    </location>
</feature>
<evidence type="ECO:0000256" key="4">
    <source>
        <dbReference type="ARBA" id="ARBA00023136"/>
    </source>
</evidence>
<accession>A0A2B7Y290</accession>
<gene>
    <name evidence="7" type="ORF">AJ80_05752</name>
</gene>
<comment type="subcellular location">
    <subcellularLocation>
        <location evidence="1">Membrane</location>
        <topology evidence="1">Single-pass membrane protein</topology>
    </subcellularLocation>
</comment>
<evidence type="ECO:0000256" key="5">
    <source>
        <dbReference type="SAM" id="MobiDB-lite"/>
    </source>
</evidence>
<dbReference type="GO" id="GO:0016020">
    <property type="term" value="C:membrane"/>
    <property type="evidence" value="ECO:0007669"/>
    <property type="project" value="UniProtKB-SubCell"/>
</dbReference>
<feature type="region of interest" description="Disordered" evidence="5">
    <location>
        <begin position="383"/>
        <end position="555"/>
    </location>
</feature>
<reference evidence="7 8" key="1">
    <citation type="submission" date="2017-10" db="EMBL/GenBank/DDBJ databases">
        <title>Comparative genomics in systemic dimorphic fungi from Ajellomycetaceae.</title>
        <authorList>
            <person name="Munoz J.F."/>
            <person name="Mcewen J.G."/>
            <person name="Clay O.K."/>
            <person name="Cuomo C.A."/>
        </authorList>
    </citation>
    <scope>NUCLEOTIDE SEQUENCE [LARGE SCALE GENOMIC DNA]</scope>
    <source>
        <strain evidence="7 8">UAMH7299</strain>
    </source>
</reference>
<feature type="compositionally biased region" description="Polar residues" evidence="5">
    <location>
        <begin position="446"/>
        <end position="466"/>
    </location>
</feature>
<feature type="compositionally biased region" description="Polar residues" evidence="5">
    <location>
        <begin position="498"/>
        <end position="520"/>
    </location>
</feature>
<feature type="region of interest" description="Disordered" evidence="5">
    <location>
        <begin position="348"/>
        <end position="368"/>
    </location>
</feature>
<dbReference type="PANTHER" id="PTHR15549">
    <property type="entry name" value="PAIRED IMMUNOGLOBULIN-LIKE TYPE 2 RECEPTOR"/>
    <property type="match status" value="1"/>
</dbReference>
<organism evidence="7 8">
    <name type="scientific">Polytolypa hystricis (strain UAMH7299)</name>
    <dbReference type="NCBI Taxonomy" id="1447883"/>
    <lineage>
        <taxon>Eukaryota</taxon>
        <taxon>Fungi</taxon>
        <taxon>Dikarya</taxon>
        <taxon>Ascomycota</taxon>
        <taxon>Pezizomycotina</taxon>
        <taxon>Eurotiomycetes</taxon>
        <taxon>Eurotiomycetidae</taxon>
        <taxon>Onygenales</taxon>
        <taxon>Onygenales incertae sedis</taxon>
        <taxon>Polytolypa</taxon>
    </lineage>
</organism>
<evidence type="ECO:0000313" key="7">
    <source>
        <dbReference type="EMBL" id="PGH14827.1"/>
    </source>
</evidence>
<feature type="compositionally biased region" description="Low complexity" evidence="5">
    <location>
        <begin position="278"/>
        <end position="288"/>
    </location>
</feature>
<dbReference type="PANTHER" id="PTHR15549:SF30">
    <property type="entry name" value="MID2 DOMAIN-CONTAINING PROTEIN"/>
    <property type="match status" value="1"/>
</dbReference>
<dbReference type="OrthoDB" id="5421784at2759"/>
<feature type="compositionally biased region" description="Low complexity" evidence="5">
    <location>
        <begin position="175"/>
        <end position="188"/>
    </location>
</feature>
<feature type="region of interest" description="Disordered" evidence="5">
    <location>
        <begin position="140"/>
        <end position="297"/>
    </location>
</feature>
<keyword evidence="2 6" id="KW-0812">Transmembrane</keyword>
<feature type="compositionally biased region" description="Low complexity" evidence="5">
    <location>
        <begin position="202"/>
        <end position="260"/>
    </location>
</feature>
<protein>
    <recommendedName>
        <fullName evidence="9">Mid2 domain-containing protein</fullName>
    </recommendedName>
</protein>
<evidence type="ECO:0008006" key="9">
    <source>
        <dbReference type="Google" id="ProtNLM"/>
    </source>
</evidence>
<keyword evidence="3 6" id="KW-1133">Transmembrane helix</keyword>
<feature type="compositionally biased region" description="Basic residues" evidence="5">
    <location>
        <begin position="1"/>
        <end position="15"/>
    </location>
</feature>
<evidence type="ECO:0000256" key="2">
    <source>
        <dbReference type="ARBA" id="ARBA00022692"/>
    </source>
</evidence>
<evidence type="ECO:0000256" key="3">
    <source>
        <dbReference type="ARBA" id="ARBA00022989"/>
    </source>
</evidence>
<evidence type="ECO:0000313" key="8">
    <source>
        <dbReference type="Proteomes" id="UP000224634"/>
    </source>
</evidence>
<keyword evidence="8" id="KW-1185">Reference proteome</keyword>
<feature type="compositionally biased region" description="Polar residues" evidence="5">
    <location>
        <begin position="383"/>
        <end position="396"/>
    </location>
</feature>
<feature type="region of interest" description="Disordered" evidence="5">
    <location>
        <begin position="1"/>
        <end position="34"/>
    </location>
</feature>
<name>A0A2B7Y290_POLH7</name>
<dbReference type="AlphaFoldDB" id="A0A2B7Y290"/>
<evidence type="ECO:0000256" key="6">
    <source>
        <dbReference type="SAM" id="Phobius"/>
    </source>
</evidence>
<dbReference type="GO" id="GO:0071944">
    <property type="term" value="C:cell periphery"/>
    <property type="evidence" value="ECO:0007669"/>
    <property type="project" value="UniProtKB-ARBA"/>
</dbReference>
<keyword evidence="4 6" id="KW-0472">Membrane</keyword>